<evidence type="ECO:0000313" key="2">
    <source>
        <dbReference type="Proteomes" id="UP000183585"/>
    </source>
</evidence>
<dbReference type="RefSeq" id="WP_141724112.1">
    <property type="nucleotide sequence ID" value="NZ_FMCT01000027.1"/>
</dbReference>
<reference evidence="2" key="1">
    <citation type="submission" date="2016-06" db="EMBL/GenBank/DDBJ databases">
        <authorList>
            <person name="Varghese N."/>
            <person name="Submissions Spin"/>
        </authorList>
    </citation>
    <scope>NUCLEOTIDE SEQUENCE [LARGE SCALE GENOMIC DNA]</scope>
    <source>
        <strain evidence="2">DSM 43168</strain>
    </source>
</reference>
<evidence type="ECO:0000313" key="1">
    <source>
        <dbReference type="EMBL" id="SCF50200.1"/>
    </source>
</evidence>
<protein>
    <submittedName>
        <fullName evidence="1">Uncharacterized protein</fullName>
    </submittedName>
</protein>
<proteinExistence type="predicted"/>
<sequence length="134" mass="14462">MTQLIVPLDDGSSLVLDGVAKEELSGAAHTLDVADFLRDAVLAGVTGNFTYDVLKAVALQLRARGFLAKRPPASAVSIASAITVHLTSVGYRTIEIRQVAQLVDRSWSAEGVADQRPFEVRTDPEGQVMQMRVR</sequence>
<keyword evidence="2" id="KW-1185">Reference proteome</keyword>
<dbReference type="EMBL" id="FMCT01000027">
    <property type="protein sequence ID" value="SCF50200.1"/>
    <property type="molecule type" value="Genomic_DNA"/>
</dbReference>
<dbReference type="STRING" id="47853.TK50_00435"/>
<gene>
    <name evidence="1" type="ORF">GA0070563_12729</name>
</gene>
<dbReference type="AlphaFoldDB" id="A0A1C5AYA3"/>
<name>A0A1C5AYA3_9ACTN</name>
<accession>A0A1C5AYA3</accession>
<dbReference type="Proteomes" id="UP000183585">
    <property type="component" value="Unassembled WGS sequence"/>
</dbReference>
<organism evidence="1 2">
    <name type="scientific">Micromonospora carbonacea</name>
    <dbReference type="NCBI Taxonomy" id="47853"/>
    <lineage>
        <taxon>Bacteria</taxon>
        <taxon>Bacillati</taxon>
        <taxon>Actinomycetota</taxon>
        <taxon>Actinomycetes</taxon>
        <taxon>Micromonosporales</taxon>
        <taxon>Micromonosporaceae</taxon>
        <taxon>Micromonospora</taxon>
    </lineage>
</organism>